<dbReference type="AlphaFoldDB" id="A0A119CUW8"/>
<organism evidence="2">
    <name type="scientific">Burkholderia stagnalis</name>
    <dbReference type="NCBI Taxonomy" id="1503054"/>
    <lineage>
        <taxon>Bacteria</taxon>
        <taxon>Pseudomonadati</taxon>
        <taxon>Pseudomonadota</taxon>
        <taxon>Betaproteobacteria</taxon>
        <taxon>Burkholderiales</taxon>
        <taxon>Burkholderiaceae</taxon>
        <taxon>Burkholderia</taxon>
        <taxon>Burkholderia cepacia complex</taxon>
    </lineage>
</organism>
<name>A0A119CUW8_9BURK</name>
<protein>
    <submittedName>
        <fullName evidence="2">Holin</fullName>
    </submittedName>
</protein>
<evidence type="ECO:0000313" key="2">
    <source>
        <dbReference type="EMBL" id="KWA66213.1"/>
    </source>
</evidence>
<dbReference type="EMBL" id="LPHB01000025">
    <property type="protein sequence ID" value="KWA66213.1"/>
    <property type="molecule type" value="Genomic_DNA"/>
</dbReference>
<dbReference type="Pfam" id="PF04550">
    <property type="entry name" value="Phage_holin_3_2"/>
    <property type="match status" value="1"/>
</dbReference>
<keyword evidence="1" id="KW-0472">Membrane</keyword>
<comment type="caution">
    <text evidence="2">The sequence shown here is derived from an EMBL/GenBank/DDBJ whole genome shotgun (WGS) entry which is preliminary data.</text>
</comment>
<keyword evidence="1" id="KW-0812">Transmembrane</keyword>
<dbReference type="Proteomes" id="UP000068603">
    <property type="component" value="Unassembled WGS sequence"/>
</dbReference>
<dbReference type="InterPro" id="IPR007633">
    <property type="entry name" value="Phage_P2_Holin"/>
</dbReference>
<gene>
    <name evidence="2" type="ORF">WT44_07500</name>
</gene>
<keyword evidence="1" id="KW-1133">Transmembrane helix</keyword>
<reference evidence="2 3" key="1">
    <citation type="submission" date="2015-11" db="EMBL/GenBank/DDBJ databases">
        <title>Expanding the genomic diversity of Burkholderia species for the development of highly accurate diagnostics.</title>
        <authorList>
            <person name="Sahl J."/>
            <person name="Keim P."/>
            <person name="Wagner D."/>
        </authorList>
    </citation>
    <scope>NUCLEOTIDE SEQUENCE [LARGE SCALE GENOMIC DNA]</scope>
    <source>
        <strain evidence="2 3">MSMB1960WGS</strain>
    </source>
</reference>
<proteinExistence type="predicted"/>
<accession>A0A119CUW8</accession>
<evidence type="ECO:0000313" key="3">
    <source>
        <dbReference type="Proteomes" id="UP000068603"/>
    </source>
</evidence>
<feature type="transmembrane region" description="Helical" evidence="1">
    <location>
        <begin position="35"/>
        <end position="56"/>
    </location>
</feature>
<evidence type="ECO:0000256" key="1">
    <source>
        <dbReference type="SAM" id="Phobius"/>
    </source>
</evidence>
<dbReference type="GO" id="GO:0044660">
    <property type="term" value="P:viral release via pore formation in host cell membrane"/>
    <property type="evidence" value="ECO:0007669"/>
    <property type="project" value="InterPro"/>
</dbReference>
<sequence>MSDHEKEILKLIAIGAVIGFGKVLVGGERLRLRLVLGRMIIGAGLSTSAGAALIMFNELSPTALVGVASIIGIMGQQALEVLVQRVLGKSVGPDAGSTDA</sequence>